<dbReference type="OrthoDB" id="3258311at2759"/>
<proteinExistence type="predicted"/>
<evidence type="ECO:0000313" key="2">
    <source>
        <dbReference type="Proteomes" id="UP000053593"/>
    </source>
</evidence>
<sequence length="117" mass="13494">MASTSVIEVVDDAGMTYQPEVYTVGKKTWLNFRATLKIPRAISFNYLIHAAEVLDLLSHREPKIQAVTSLPDELIDYIMSLALPSRTRLLSATCEHFRQIDLFYFFRVRLYFACSSR</sequence>
<dbReference type="AlphaFoldDB" id="A0A0D0AQ57"/>
<dbReference type="HOGENOM" id="CLU_2085107_0_0_1"/>
<name>A0A0D0AQ57_9AGAR</name>
<evidence type="ECO:0008006" key="3">
    <source>
        <dbReference type="Google" id="ProtNLM"/>
    </source>
</evidence>
<protein>
    <recommendedName>
        <fullName evidence="3">F-box domain-containing protein</fullName>
    </recommendedName>
</protein>
<reference evidence="1 2" key="1">
    <citation type="submission" date="2014-04" db="EMBL/GenBank/DDBJ databases">
        <title>Evolutionary Origins and Diversification of the Mycorrhizal Mutualists.</title>
        <authorList>
            <consortium name="DOE Joint Genome Institute"/>
            <consortium name="Mycorrhizal Genomics Consortium"/>
            <person name="Kohler A."/>
            <person name="Kuo A."/>
            <person name="Nagy L.G."/>
            <person name="Floudas D."/>
            <person name="Copeland A."/>
            <person name="Barry K.W."/>
            <person name="Cichocki N."/>
            <person name="Veneault-Fourrey C."/>
            <person name="LaButti K."/>
            <person name="Lindquist E.A."/>
            <person name="Lipzen A."/>
            <person name="Lundell T."/>
            <person name="Morin E."/>
            <person name="Murat C."/>
            <person name="Riley R."/>
            <person name="Ohm R."/>
            <person name="Sun H."/>
            <person name="Tunlid A."/>
            <person name="Henrissat B."/>
            <person name="Grigoriev I.V."/>
            <person name="Hibbett D.S."/>
            <person name="Martin F."/>
        </authorList>
    </citation>
    <scope>NUCLEOTIDE SEQUENCE [LARGE SCALE GENOMIC DNA]</scope>
    <source>
        <strain evidence="1 2">FD-317 M1</strain>
    </source>
</reference>
<keyword evidence="2" id="KW-1185">Reference proteome</keyword>
<accession>A0A0D0AQ57</accession>
<gene>
    <name evidence="1" type="ORF">GYMLUDRAFT_64261</name>
</gene>
<dbReference type="EMBL" id="KN834843">
    <property type="protein sequence ID" value="KIK52430.1"/>
    <property type="molecule type" value="Genomic_DNA"/>
</dbReference>
<dbReference type="Proteomes" id="UP000053593">
    <property type="component" value="Unassembled WGS sequence"/>
</dbReference>
<evidence type="ECO:0000313" key="1">
    <source>
        <dbReference type="EMBL" id="KIK52430.1"/>
    </source>
</evidence>
<organism evidence="1 2">
    <name type="scientific">Collybiopsis luxurians FD-317 M1</name>
    <dbReference type="NCBI Taxonomy" id="944289"/>
    <lineage>
        <taxon>Eukaryota</taxon>
        <taxon>Fungi</taxon>
        <taxon>Dikarya</taxon>
        <taxon>Basidiomycota</taxon>
        <taxon>Agaricomycotina</taxon>
        <taxon>Agaricomycetes</taxon>
        <taxon>Agaricomycetidae</taxon>
        <taxon>Agaricales</taxon>
        <taxon>Marasmiineae</taxon>
        <taxon>Omphalotaceae</taxon>
        <taxon>Collybiopsis</taxon>
        <taxon>Collybiopsis luxurians</taxon>
    </lineage>
</organism>